<comment type="pathway">
    <text evidence="2 5">Protein modification; protein ubiquitination.</text>
</comment>
<dbReference type="GO" id="GO:0016567">
    <property type="term" value="P:protein ubiquitination"/>
    <property type="evidence" value="ECO:0007669"/>
    <property type="project" value="UniProtKB-UniRule"/>
</dbReference>
<dbReference type="InterPro" id="IPR013083">
    <property type="entry name" value="Znf_RING/FYVE/PHD"/>
</dbReference>
<dbReference type="Proteomes" id="UP000243975">
    <property type="component" value="Unassembled WGS sequence"/>
</dbReference>
<comment type="catalytic activity">
    <reaction evidence="1 5">
        <text>S-ubiquitinyl-[E2 ubiquitin-conjugating enzyme]-L-cysteine + [acceptor protein]-L-lysine = [E2 ubiquitin-conjugating enzyme]-L-cysteine + N(6)-ubiquitinyl-[acceptor protein]-L-lysine.</text>
        <dbReference type="EC" id="2.3.2.27"/>
    </reaction>
</comment>
<dbReference type="Pfam" id="PF04564">
    <property type="entry name" value="U-box"/>
    <property type="match status" value="1"/>
</dbReference>
<dbReference type="EMBL" id="LEKV01003373">
    <property type="protein sequence ID" value="KVI00568.1"/>
    <property type="molecule type" value="Genomic_DNA"/>
</dbReference>
<evidence type="ECO:0000313" key="8">
    <source>
        <dbReference type="EMBL" id="KVI00568.1"/>
    </source>
</evidence>
<protein>
    <recommendedName>
        <fullName evidence="5">U-box domain-containing protein</fullName>
        <ecNumber evidence="5">2.3.2.27</ecNumber>
    </recommendedName>
    <alternativeName>
        <fullName evidence="5">RING-type E3 ubiquitin transferase PUB</fullName>
    </alternativeName>
</protein>
<dbReference type="InterPro" id="IPR045185">
    <property type="entry name" value="PUB22/23/24-like"/>
</dbReference>
<keyword evidence="9" id="KW-1185">Reference proteome</keyword>
<name>A0A124SEM3_CYNCS</name>
<keyword evidence="3 5" id="KW-0808">Transferase</keyword>
<dbReference type="Gene3D" id="1.25.10.10">
    <property type="entry name" value="Leucine-rich Repeat Variant"/>
    <property type="match status" value="1"/>
</dbReference>
<dbReference type="GO" id="GO:0061630">
    <property type="term" value="F:ubiquitin protein ligase activity"/>
    <property type="evidence" value="ECO:0007669"/>
    <property type="project" value="UniProtKB-UniRule"/>
</dbReference>
<dbReference type="InterPro" id="IPR011989">
    <property type="entry name" value="ARM-like"/>
</dbReference>
<dbReference type="STRING" id="59895.A0A124SEM3"/>
<evidence type="ECO:0000256" key="3">
    <source>
        <dbReference type="ARBA" id="ARBA00022679"/>
    </source>
</evidence>
<dbReference type="Gene3D" id="3.30.40.10">
    <property type="entry name" value="Zinc/RING finger domain, C3HC4 (zinc finger)"/>
    <property type="match status" value="1"/>
</dbReference>
<evidence type="ECO:0000256" key="5">
    <source>
        <dbReference type="RuleBase" id="RU369093"/>
    </source>
</evidence>
<dbReference type="SUPFAM" id="SSF48371">
    <property type="entry name" value="ARM repeat"/>
    <property type="match status" value="1"/>
</dbReference>
<dbReference type="SUPFAM" id="SSF57850">
    <property type="entry name" value="RING/U-box"/>
    <property type="match status" value="1"/>
</dbReference>
<reference evidence="8 9" key="1">
    <citation type="journal article" date="2016" name="Sci. Rep.">
        <title>The genome sequence of the outbreeding globe artichoke constructed de novo incorporating a phase-aware low-pass sequencing strategy of F1 progeny.</title>
        <authorList>
            <person name="Scaglione D."/>
            <person name="Reyes-Chin-Wo S."/>
            <person name="Acquadro A."/>
            <person name="Froenicke L."/>
            <person name="Portis E."/>
            <person name="Beitel C."/>
            <person name="Tirone M."/>
            <person name="Mauro R."/>
            <person name="Lo Monaco A."/>
            <person name="Mauromicale G."/>
            <person name="Faccioli P."/>
            <person name="Cattivelli L."/>
            <person name="Rieseberg L."/>
            <person name="Michelmore R."/>
            <person name="Lanteri S."/>
        </authorList>
    </citation>
    <scope>NUCLEOTIDE SEQUENCE [LARGE SCALE GENOMIC DNA]</scope>
    <source>
        <strain evidence="8">2C</strain>
    </source>
</reference>
<evidence type="ECO:0000259" key="6">
    <source>
        <dbReference type="Pfam" id="PF04564"/>
    </source>
</evidence>
<comment type="caution">
    <text evidence="8">The sequence shown here is derived from an EMBL/GenBank/DDBJ whole genome shotgun (WGS) entry which is preliminary data.</text>
</comment>
<dbReference type="Gramene" id="KVI00568">
    <property type="protein sequence ID" value="KVI00568"/>
    <property type="gene ID" value="Ccrd_021183"/>
</dbReference>
<dbReference type="InterPro" id="IPR058678">
    <property type="entry name" value="ARM_PUB"/>
</dbReference>
<dbReference type="PANTHER" id="PTHR22849">
    <property type="entry name" value="WDSAM1 PROTEIN"/>
    <property type="match status" value="1"/>
</dbReference>
<feature type="domain" description="U-box" evidence="7">
    <location>
        <begin position="40"/>
        <end position="303"/>
    </location>
</feature>
<dbReference type="EC" id="2.3.2.27" evidence="5"/>
<evidence type="ECO:0000256" key="2">
    <source>
        <dbReference type="ARBA" id="ARBA00004906"/>
    </source>
</evidence>
<accession>A0A124SEM3</accession>
<keyword evidence="4 5" id="KW-0833">Ubl conjugation pathway</keyword>
<dbReference type="UniPathway" id="UPA00143"/>
<proteinExistence type="predicted"/>
<organism evidence="8 9">
    <name type="scientific">Cynara cardunculus var. scolymus</name>
    <name type="common">Globe artichoke</name>
    <name type="synonym">Cynara scolymus</name>
    <dbReference type="NCBI Taxonomy" id="59895"/>
    <lineage>
        <taxon>Eukaryota</taxon>
        <taxon>Viridiplantae</taxon>
        <taxon>Streptophyta</taxon>
        <taxon>Embryophyta</taxon>
        <taxon>Tracheophyta</taxon>
        <taxon>Spermatophyta</taxon>
        <taxon>Magnoliopsida</taxon>
        <taxon>eudicotyledons</taxon>
        <taxon>Gunneridae</taxon>
        <taxon>Pentapetalae</taxon>
        <taxon>asterids</taxon>
        <taxon>campanulids</taxon>
        <taxon>Asterales</taxon>
        <taxon>Asteraceae</taxon>
        <taxon>Carduoideae</taxon>
        <taxon>Cardueae</taxon>
        <taxon>Carduinae</taxon>
        <taxon>Cynara</taxon>
    </lineage>
</organism>
<gene>
    <name evidence="8" type="ORF">Ccrd_021183</name>
</gene>
<comment type="function">
    <text evidence="5">Functions as an E3 ubiquitin ligase.</text>
</comment>
<dbReference type="InterPro" id="IPR003613">
    <property type="entry name" value="Ubox_domain"/>
</dbReference>
<evidence type="ECO:0000256" key="4">
    <source>
        <dbReference type="ARBA" id="ARBA00022786"/>
    </source>
</evidence>
<evidence type="ECO:0000256" key="1">
    <source>
        <dbReference type="ARBA" id="ARBA00000900"/>
    </source>
</evidence>
<evidence type="ECO:0000259" key="7">
    <source>
        <dbReference type="Pfam" id="PF25598"/>
    </source>
</evidence>
<dbReference type="Pfam" id="PF25598">
    <property type="entry name" value="ARM_PUB"/>
    <property type="match status" value="1"/>
</dbReference>
<feature type="domain" description="U-box" evidence="6">
    <location>
        <begin position="13"/>
        <end position="39"/>
    </location>
</feature>
<dbReference type="AlphaFoldDB" id="A0A124SEM3"/>
<dbReference type="PANTHER" id="PTHR22849:SF23">
    <property type="entry name" value="U-BOX DOMAIN-CONTAINING PROTEIN"/>
    <property type="match status" value="1"/>
</dbReference>
<sequence length="323" mass="36541">MESLNLDPEMNFPKDFRCPISMEIMDEPVIISTGVSYERGLEILLQIIAQILEDGSDFVAFRACEEALGVLQHLLISQEDGKIIEMLSNPKYMKSMAIVLERGSREARLHTISIFQEIAKSDFTWNLIVNDLGVSMFKSLLEFLSDEICTKESSFILQVWIKILDSSKRSRLKAIEAGAICTLIELLPDSNRSKCEKILQIIKLLCECADGRVAFMEHRLGIGAISKKLLNVSEIASKICVKIFWLISNFHPADVVLDEMMIYGAVKKFVALLHMSGPSSTKDKVAHMFKKHGNSWRRDPCFPCELNDYSSTLQVHHGHIMDN</sequence>
<dbReference type="InterPro" id="IPR016024">
    <property type="entry name" value="ARM-type_fold"/>
</dbReference>
<evidence type="ECO:0000313" key="9">
    <source>
        <dbReference type="Proteomes" id="UP000243975"/>
    </source>
</evidence>